<protein>
    <submittedName>
        <fullName evidence="1">Hsp20/alpha crystallin family protein</fullName>
    </submittedName>
</protein>
<organism evidence="1 2">
    <name type="scientific">Metabacillus sediminis</name>
    <dbReference type="NCBI Taxonomy" id="3117746"/>
    <lineage>
        <taxon>Bacteria</taxon>
        <taxon>Bacillati</taxon>
        <taxon>Bacillota</taxon>
        <taxon>Bacilli</taxon>
        <taxon>Bacillales</taxon>
        <taxon>Bacillaceae</taxon>
        <taxon>Metabacillus</taxon>
    </lineage>
</organism>
<keyword evidence="2" id="KW-1185">Reference proteome</keyword>
<reference evidence="1 2" key="1">
    <citation type="submission" date="2024-02" db="EMBL/GenBank/DDBJ databases">
        <title>Seven novel Bacillus-like species.</title>
        <authorList>
            <person name="Liu G."/>
        </authorList>
    </citation>
    <scope>NUCLEOTIDE SEQUENCE [LARGE SCALE GENOMIC DNA]</scope>
    <source>
        <strain evidence="1 2">FJAT-52054</strain>
    </source>
</reference>
<evidence type="ECO:0000313" key="2">
    <source>
        <dbReference type="Proteomes" id="UP001377337"/>
    </source>
</evidence>
<proteinExistence type="predicted"/>
<dbReference type="CDD" id="cd06464">
    <property type="entry name" value="ACD_sHsps-like"/>
    <property type="match status" value="1"/>
</dbReference>
<dbReference type="EMBL" id="CP147407">
    <property type="protein sequence ID" value="WXB98887.1"/>
    <property type="molecule type" value="Genomic_DNA"/>
</dbReference>
<gene>
    <name evidence="1" type="ORF">WCV65_10535</name>
</gene>
<dbReference type="SUPFAM" id="SSF49764">
    <property type="entry name" value="HSP20-like chaperones"/>
    <property type="match status" value="1"/>
</dbReference>
<name>A0ABZ2NNU6_9BACI</name>
<dbReference type="RefSeq" id="WP_338782054.1">
    <property type="nucleotide sequence ID" value="NZ_CP147407.1"/>
</dbReference>
<evidence type="ECO:0000313" key="1">
    <source>
        <dbReference type="EMBL" id="WXB98887.1"/>
    </source>
</evidence>
<dbReference type="Gene3D" id="2.60.40.790">
    <property type="match status" value="1"/>
</dbReference>
<dbReference type="Proteomes" id="UP001377337">
    <property type="component" value="Chromosome"/>
</dbReference>
<dbReference type="InterPro" id="IPR008978">
    <property type="entry name" value="HSP20-like_chaperone"/>
</dbReference>
<accession>A0ABZ2NNU6</accession>
<sequence>MNDPKRSGASDFEGLDQWLAQFLDDPFSSGFDGSFRTDVYETSDQYIIEADLTGLPLEKISVLKGNSSLTIKTLSSKKEAMVFLPFCLDKRKMTALYANGILEIMILKEEQQLPASSNNKLIIIPEQR</sequence>